<evidence type="ECO:0000256" key="8">
    <source>
        <dbReference type="ARBA" id="ARBA00022741"/>
    </source>
</evidence>
<sequence length="192" mass="21106">MEILKVIRQPADKNSKQIIKKTLEFLKKGKVIVFPTDTVYGLITDAGNKEATDKLYKIKKRPKNKPIPVFVSDIEMAKGIAEIDQKQEKFLKTVWPGATTCVLTVKGGGGTIGIRIPNYELVLNLVKQLGRPLAETSANISGKPASVKINEVLAQFKGQEGQFDLVIDGGDLPPSKPSKVLDLRFSPPKILR</sequence>
<dbReference type="Proteomes" id="UP000176406">
    <property type="component" value="Unassembled WGS sequence"/>
</dbReference>
<evidence type="ECO:0000256" key="5">
    <source>
        <dbReference type="ARBA" id="ARBA00022679"/>
    </source>
</evidence>
<dbReference type="SUPFAM" id="SSF55821">
    <property type="entry name" value="YrdC/RibB"/>
    <property type="match status" value="1"/>
</dbReference>
<evidence type="ECO:0000256" key="1">
    <source>
        <dbReference type="ARBA" id="ARBA00004496"/>
    </source>
</evidence>
<dbReference type="PANTHER" id="PTHR17490">
    <property type="entry name" value="SUA5"/>
    <property type="match status" value="1"/>
</dbReference>
<keyword evidence="5" id="KW-0808">Transferase</keyword>
<protein>
    <recommendedName>
        <fullName evidence="10">L-threonylcarbamoyladenylate synthase</fullName>
        <ecNumber evidence="3">2.7.7.87</ecNumber>
    </recommendedName>
    <alternativeName>
        <fullName evidence="10">L-threonylcarbamoyladenylate synthase</fullName>
    </alternativeName>
</protein>
<evidence type="ECO:0000256" key="3">
    <source>
        <dbReference type="ARBA" id="ARBA00012584"/>
    </source>
</evidence>
<evidence type="ECO:0000256" key="4">
    <source>
        <dbReference type="ARBA" id="ARBA00022490"/>
    </source>
</evidence>
<evidence type="ECO:0000256" key="2">
    <source>
        <dbReference type="ARBA" id="ARBA00007663"/>
    </source>
</evidence>
<feature type="domain" description="YrdC-like" evidence="12">
    <location>
        <begin position="16"/>
        <end position="192"/>
    </location>
</feature>
<evidence type="ECO:0000313" key="13">
    <source>
        <dbReference type="EMBL" id="OGZ23804.1"/>
    </source>
</evidence>
<comment type="catalytic activity">
    <reaction evidence="11">
        <text>L-threonine + hydrogencarbonate + ATP = L-threonylcarbamoyladenylate + diphosphate + H2O</text>
        <dbReference type="Rhea" id="RHEA:36407"/>
        <dbReference type="ChEBI" id="CHEBI:15377"/>
        <dbReference type="ChEBI" id="CHEBI:17544"/>
        <dbReference type="ChEBI" id="CHEBI:30616"/>
        <dbReference type="ChEBI" id="CHEBI:33019"/>
        <dbReference type="ChEBI" id="CHEBI:57926"/>
        <dbReference type="ChEBI" id="CHEBI:73682"/>
        <dbReference type="EC" id="2.7.7.87"/>
    </reaction>
</comment>
<dbReference type="PANTHER" id="PTHR17490:SF16">
    <property type="entry name" value="THREONYLCARBAMOYL-AMP SYNTHASE"/>
    <property type="match status" value="1"/>
</dbReference>
<evidence type="ECO:0000256" key="11">
    <source>
        <dbReference type="ARBA" id="ARBA00048366"/>
    </source>
</evidence>
<gene>
    <name evidence="13" type="ORF">A3A08_02885</name>
</gene>
<comment type="caution">
    <text evidence="13">The sequence shown here is derived from an EMBL/GenBank/DDBJ whole genome shotgun (WGS) entry which is preliminary data.</text>
</comment>
<organism evidence="13 14">
    <name type="scientific">Candidatus Nealsonbacteria bacterium RIFCSPLOWO2_01_FULL_41_9</name>
    <dbReference type="NCBI Taxonomy" id="1801671"/>
    <lineage>
        <taxon>Bacteria</taxon>
        <taxon>Candidatus Nealsoniibacteriota</taxon>
    </lineage>
</organism>
<dbReference type="InterPro" id="IPR006070">
    <property type="entry name" value="Sua5-like_dom"/>
</dbReference>
<dbReference type="GO" id="GO:0000049">
    <property type="term" value="F:tRNA binding"/>
    <property type="evidence" value="ECO:0007669"/>
    <property type="project" value="TreeGrafter"/>
</dbReference>
<reference evidence="13 14" key="1">
    <citation type="journal article" date="2016" name="Nat. Commun.">
        <title>Thousands of microbial genomes shed light on interconnected biogeochemical processes in an aquifer system.</title>
        <authorList>
            <person name="Anantharaman K."/>
            <person name="Brown C.T."/>
            <person name="Hug L.A."/>
            <person name="Sharon I."/>
            <person name="Castelle C.J."/>
            <person name="Probst A.J."/>
            <person name="Thomas B.C."/>
            <person name="Singh A."/>
            <person name="Wilkins M.J."/>
            <person name="Karaoz U."/>
            <person name="Brodie E.L."/>
            <person name="Williams K.H."/>
            <person name="Hubbard S.S."/>
            <person name="Banfield J.F."/>
        </authorList>
    </citation>
    <scope>NUCLEOTIDE SEQUENCE [LARGE SCALE GENOMIC DNA]</scope>
</reference>
<dbReference type="GO" id="GO:0005524">
    <property type="term" value="F:ATP binding"/>
    <property type="evidence" value="ECO:0007669"/>
    <property type="project" value="UniProtKB-KW"/>
</dbReference>
<keyword evidence="6" id="KW-0819">tRNA processing</keyword>
<dbReference type="GO" id="GO:0005737">
    <property type="term" value="C:cytoplasm"/>
    <property type="evidence" value="ECO:0007669"/>
    <property type="project" value="UniProtKB-SubCell"/>
</dbReference>
<dbReference type="GO" id="GO:0003725">
    <property type="term" value="F:double-stranded RNA binding"/>
    <property type="evidence" value="ECO:0007669"/>
    <property type="project" value="InterPro"/>
</dbReference>
<evidence type="ECO:0000256" key="10">
    <source>
        <dbReference type="ARBA" id="ARBA00029774"/>
    </source>
</evidence>
<dbReference type="PROSITE" id="PS51163">
    <property type="entry name" value="YRDC"/>
    <property type="match status" value="1"/>
</dbReference>
<dbReference type="InterPro" id="IPR017945">
    <property type="entry name" value="DHBP_synth_RibB-like_a/b_dom"/>
</dbReference>
<dbReference type="GO" id="GO:0008033">
    <property type="term" value="P:tRNA processing"/>
    <property type="evidence" value="ECO:0007669"/>
    <property type="project" value="UniProtKB-KW"/>
</dbReference>
<keyword evidence="7" id="KW-0548">Nucleotidyltransferase</keyword>
<evidence type="ECO:0000259" key="12">
    <source>
        <dbReference type="PROSITE" id="PS51163"/>
    </source>
</evidence>
<dbReference type="Pfam" id="PF01300">
    <property type="entry name" value="Sua5_yciO_yrdC"/>
    <property type="match status" value="1"/>
</dbReference>
<dbReference type="GO" id="GO:0006450">
    <property type="term" value="P:regulation of translational fidelity"/>
    <property type="evidence" value="ECO:0007669"/>
    <property type="project" value="TreeGrafter"/>
</dbReference>
<keyword evidence="8" id="KW-0547">Nucleotide-binding</keyword>
<keyword evidence="9" id="KW-0067">ATP-binding</keyword>
<dbReference type="AlphaFoldDB" id="A0A1G2ED51"/>
<dbReference type="NCBIfam" id="TIGR00057">
    <property type="entry name" value="L-threonylcarbamoyladenylate synthase"/>
    <property type="match status" value="1"/>
</dbReference>
<dbReference type="EC" id="2.7.7.87" evidence="3"/>
<evidence type="ECO:0000313" key="14">
    <source>
        <dbReference type="Proteomes" id="UP000176406"/>
    </source>
</evidence>
<evidence type="ECO:0000256" key="7">
    <source>
        <dbReference type="ARBA" id="ARBA00022695"/>
    </source>
</evidence>
<accession>A0A1G2ED51</accession>
<comment type="similarity">
    <text evidence="2">Belongs to the SUA5 family.</text>
</comment>
<comment type="subcellular location">
    <subcellularLocation>
        <location evidence="1">Cytoplasm</location>
    </subcellularLocation>
</comment>
<proteinExistence type="inferred from homology"/>
<evidence type="ECO:0000256" key="9">
    <source>
        <dbReference type="ARBA" id="ARBA00022840"/>
    </source>
</evidence>
<dbReference type="InterPro" id="IPR050156">
    <property type="entry name" value="TC-AMP_synthase_SUA5"/>
</dbReference>
<dbReference type="GO" id="GO:0061710">
    <property type="term" value="F:L-threonylcarbamoyladenylate synthase"/>
    <property type="evidence" value="ECO:0007669"/>
    <property type="project" value="UniProtKB-EC"/>
</dbReference>
<dbReference type="Gene3D" id="3.90.870.10">
    <property type="entry name" value="DHBP synthase"/>
    <property type="match status" value="1"/>
</dbReference>
<evidence type="ECO:0000256" key="6">
    <source>
        <dbReference type="ARBA" id="ARBA00022694"/>
    </source>
</evidence>
<name>A0A1G2ED51_9BACT</name>
<keyword evidence="4" id="KW-0963">Cytoplasm</keyword>
<dbReference type="EMBL" id="MHMG01000007">
    <property type="protein sequence ID" value="OGZ23804.1"/>
    <property type="molecule type" value="Genomic_DNA"/>
</dbReference>